<feature type="compositionally biased region" description="Basic residues" evidence="3">
    <location>
        <begin position="11"/>
        <end position="20"/>
    </location>
</feature>
<dbReference type="PANTHER" id="PTHR30055:SF209">
    <property type="entry name" value="POSSIBLE TRANSCRIPTIONAL REGULATORY PROTEIN (PROBABLY TETR-FAMILY)"/>
    <property type="match status" value="1"/>
</dbReference>
<name>A0AB39Q0K4_9ACTN</name>
<feature type="DNA-binding region" description="H-T-H motif" evidence="2">
    <location>
        <begin position="38"/>
        <end position="57"/>
    </location>
</feature>
<feature type="compositionally biased region" description="Basic and acidic residues" evidence="3">
    <location>
        <begin position="222"/>
        <end position="236"/>
    </location>
</feature>
<dbReference type="PROSITE" id="PS50977">
    <property type="entry name" value="HTH_TETR_2"/>
    <property type="match status" value="1"/>
</dbReference>
<dbReference type="InterPro" id="IPR050109">
    <property type="entry name" value="HTH-type_TetR-like_transc_reg"/>
</dbReference>
<reference evidence="5" key="1">
    <citation type="submission" date="2024-07" db="EMBL/GenBank/DDBJ databases">
        <authorList>
            <person name="Yu S.T."/>
        </authorList>
    </citation>
    <scope>NUCLEOTIDE SEQUENCE</scope>
    <source>
        <strain evidence="5">R28</strain>
    </source>
</reference>
<dbReference type="GO" id="GO:0000976">
    <property type="term" value="F:transcription cis-regulatory region binding"/>
    <property type="evidence" value="ECO:0007669"/>
    <property type="project" value="TreeGrafter"/>
</dbReference>
<accession>A0AB39Q0K4</accession>
<dbReference type="Gene3D" id="1.10.357.10">
    <property type="entry name" value="Tetracycline Repressor, domain 2"/>
    <property type="match status" value="1"/>
</dbReference>
<dbReference type="EMBL" id="CP163439">
    <property type="protein sequence ID" value="XDQ36301.1"/>
    <property type="molecule type" value="Genomic_DNA"/>
</dbReference>
<feature type="region of interest" description="Disordered" evidence="3">
    <location>
        <begin position="221"/>
        <end position="246"/>
    </location>
</feature>
<gene>
    <name evidence="5" type="ORF">AB5J49_24805</name>
</gene>
<dbReference type="RefSeq" id="WP_369170838.1">
    <property type="nucleotide sequence ID" value="NZ_CP163439.1"/>
</dbReference>
<evidence type="ECO:0000256" key="2">
    <source>
        <dbReference type="PROSITE-ProRule" id="PRU00335"/>
    </source>
</evidence>
<proteinExistence type="predicted"/>
<evidence type="ECO:0000256" key="1">
    <source>
        <dbReference type="ARBA" id="ARBA00023125"/>
    </source>
</evidence>
<evidence type="ECO:0000259" key="4">
    <source>
        <dbReference type="PROSITE" id="PS50977"/>
    </source>
</evidence>
<feature type="domain" description="HTH tetR-type" evidence="4">
    <location>
        <begin position="17"/>
        <end position="75"/>
    </location>
</feature>
<organism evidence="5">
    <name type="scientific">Streptomyces sp. R28</name>
    <dbReference type="NCBI Taxonomy" id="3238628"/>
    <lineage>
        <taxon>Bacteria</taxon>
        <taxon>Bacillati</taxon>
        <taxon>Actinomycetota</taxon>
        <taxon>Actinomycetes</taxon>
        <taxon>Kitasatosporales</taxon>
        <taxon>Streptomycetaceae</taxon>
        <taxon>Streptomyces</taxon>
    </lineage>
</organism>
<evidence type="ECO:0000313" key="5">
    <source>
        <dbReference type="EMBL" id="XDQ36301.1"/>
    </source>
</evidence>
<keyword evidence="1 2" id="KW-0238">DNA-binding</keyword>
<feature type="region of interest" description="Disordered" evidence="3">
    <location>
        <begin position="1"/>
        <end position="20"/>
    </location>
</feature>
<dbReference type="AlphaFoldDB" id="A0AB39Q0K4"/>
<protein>
    <submittedName>
        <fullName evidence="5">TetR/AcrR family transcriptional regulator</fullName>
    </submittedName>
</protein>
<dbReference type="SUPFAM" id="SSF46689">
    <property type="entry name" value="Homeodomain-like"/>
    <property type="match status" value="1"/>
</dbReference>
<dbReference type="GO" id="GO:0003700">
    <property type="term" value="F:DNA-binding transcription factor activity"/>
    <property type="evidence" value="ECO:0007669"/>
    <property type="project" value="TreeGrafter"/>
</dbReference>
<dbReference type="InterPro" id="IPR001647">
    <property type="entry name" value="HTH_TetR"/>
</dbReference>
<dbReference type="Pfam" id="PF00440">
    <property type="entry name" value="TetR_N"/>
    <property type="match status" value="1"/>
</dbReference>
<sequence>MSSQTDPPPGRQRRATRATRARILQAARQELGRNPDSSLGDIAEAAGVARRTLYTHFAGRAALVEGLAREAAEAVRLAIAATRTSGPDPTSTLGTDLGSEPGADPTSALARFVLTLWPVGDCYRTLIDLAGRDLGPGQVREVLAPARETVAGILAEGRRQGVFHAAVPPGPLSSAIEAHLLTLLAAVNSGLWADDGTGAATAALIAAGVDGDTAAATVRRLHGAERLDRPDRPDRTHRNHGPTGPH</sequence>
<evidence type="ECO:0000256" key="3">
    <source>
        <dbReference type="SAM" id="MobiDB-lite"/>
    </source>
</evidence>
<feature type="compositionally biased region" description="Pro residues" evidence="3">
    <location>
        <begin position="1"/>
        <end position="10"/>
    </location>
</feature>
<dbReference type="PANTHER" id="PTHR30055">
    <property type="entry name" value="HTH-TYPE TRANSCRIPTIONAL REGULATOR RUTR"/>
    <property type="match status" value="1"/>
</dbReference>
<dbReference type="InterPro" id="IPR009057">
    <property type="entry name" value="Homeodomain-like_sf"/>
</dbReference>